<keyword evidence="3" id="KW-1185">Reference proteome</keyword>
<organism evidence="2 3">
    <name type="scientific">Fictibacillus aquaticus</name>
    <dbReference type="NCBI Taxonomy" id="2021314"/>
    <lineage>
        <taxon>Bacteria</taxon>
        <taxon>Bacillati</taxon>
        <taxon>Bacillota</taxon>
        <taxon>Bacilli</taxon>
        <taxon>Bacillales</taxon>
        <taxon>Fictibacillaceae</taxon>
        <taxon>Fictibacillus</taxon>
    </lineage>
</organism>
<dbReference type="InterPro" id="IPR014245">
    <property type="entry name" value="Spore_III_AF"/>
</dbReference>
<accession>A0A235F9F2</accession>
<name>A0A235F9F2_9BACL</name>
<feature type="transmembrane region" description="Helical" evidence="1">
    <location>
        <begin position="33"/>
        <end position="51"/>
    </location>
</feature>
<dbReference type="EMBL" id="NOII01000002">
    <property type="protein sequence ID" value="OYD57799.1"/>
    <property type="molecule type" value="Genomic_DNA"/>
</dbReference>
<proteinExistence type="predicted"/>
<protein>
    <submittedName>
        <fullName evidence="2">Stage III sporulation protein AF</fullName>
    </submittedName>
</protein>
<keyword evidence="1" id="KW-1133">Transmembrane helix</keyword>
<dbReference type="AlphaFoldDB" id="A0A235F9F2"/>
<keyword evidence="1" id="KW-0472">Membrane</keyword>
<dbReference type="NCBIfam" id="TIGR02896">
    <property type="entry name" value="spore_III_AF"/>
    <property type="match status" value="1"/>
</dbReference>
<dbReference type="Proteomes" id="UP000215059">
    <property type="component" value="Unassembled WGS sequence"/>
</dbReference>
<feature type="transmembrane region" description="Helical" evidence="1">
    <location>
        <begin position="6"/>
        <end position="26"/>
    </location>
</feature>
<dbReference type="Pfam" id="PF09581">
    <property type="entry name" value="Spore_III_AF"/>
    <property type="match status" value="1"/>
</dbReference>
<dbReference type="RefSeq" id="WP_094251832.1">
    <property type="nucleotide sequence ID" value="NZ_JBHLXL010000001.1"/>
</dbReference>
<comment type="caution">
    <text evidence="2">The sequence shown here is derived from an EMBL/GenBank/DDBJ whole genome shotgun (WGS) entry which is preliminary data.</text>
</comment>
<gene>
    <name evidence="2" type="primary">spoIIIAF</name>
    <name evidence="2" type="ORF">CGZ90_07795</name>
</gene>
<sequence>MELLTGWVSNIILLILLAGIIEMLLPDSSFQKYIRLVIGLLLILAMLTPLLQIMKTDMNSVLAAMNLADEKKEEKIKNSIENKKTEIQASQAAYILEQMAVPLKNKVKEELKSSYGLTITSLRLQANPKKDGRPFSYEDITAARVVLGKADGQTAIEGVEEVNITVSGSAKDQGSDDGFLPQELASWLAGQWQMEKKQIILIEEGGE</sequence>
<reference evidence="2 3" key="1">
    <citation type="submission" date="2017-07" db="EMBL/GenBank/DDBJ databases">
        <title>Fictibacillus sp. nov. GDSW-R2A3 Genome sequencing and assembly.</title>
        <authorList>
            <person name="Mayilraj S."/>
        </authorList>
    </citation>
    <scope>NUCLEOTIDE SEQUENCE [LARGE SCALE GENOMIC DNA]</scope>
    <source>
        <strain evidence="2 3">GDSW-R2A3</strain>
    </source>
</reference>
<evidence type="ECO:0000313" key="3">
    <source>
        <dbReference type="Proteomes" id="UP000215059"/>
    </source>
</evidence>
<keyword evidence="1" id="KW-0812">Transmembrane</keyword>
<dbReference type="OrthoDB" id="2375554at2"/>
<evidence type="ECO:0000256" key="1">
    <source>
        <dbReference type="SAM" id="Phobius"/>
    </source>
</evidence>
<evidence type="ECO:0000313" key="2">
    <source>
        <dbReference type="EMBL" id="OYD57799.1"/>
    </source>
</evidence>